<organism evidence="2 3">
    <name type="scientific">Callosobruchus maculatus</name>
    <name type="common">Southern cowpea weevil</name>
    <name type="synonym">Pulse bruchid</name>
    <dbReference type="NCBI Taxonomy" id="64391"/>
    <lineage>
        <taxon>Eukaryota</taxon>
        <taxon>Metazoa</taxon>
        <taxon>Ecdysozoa</taxon>
        <taxon>Arthropoda</taxon>
        <taxon>Hexapoda</taxon>
        <taxon>Insecta</taxon>
        <taxon>Pterygota</taxon>
        <taxon>Neoptera</taxon>
        <taxon>Endopterygota</taxon>
        <taxon>Coleoptera</taxon>
        <taxon>Polyphaga</taxon>
        <taxon>Cucujiformia</taxon>
        <taxon>Chrysomeloidea</taxon>
        <taxon>Chrysomelidae</taxon>
        <taxon>Bruchinae</taxon>
        <taxon>Bruchini</taxon>
        <taxon>Callosobruchus</taxon>
    </lineage>
</organism>
<keyword evidence="1" id="KW-0812">Transmembrane</keyword>
<accession>A0A653D4E5</accession>
<evidence type="ECO:0000313" key="3">
    <source>
        <dbReference type="Proteomes" id="UP000410492"/>
    </source>
</evidence>
<dbReference type="AlphaFoldDB" id="A0A653D4E5"/>
<protein>
    <submittedName>
        <fullName evidence="2">Uncharacterized protein</fullName>
    </submittedName>
</protein>
<keyword evidence="1" id="KW-1133">Transmembrane helix</keyword>
<dbReference type="Proteomes" id="UP000410492">
    <property type="component" value="Unassembled WGS sequence"/>
</dbReference>
<name>A0A653D4E5_CALMS</name>
<dbReference type="EMBL" id="CAACVG010009791">
    <property type="protein sequence ID" value="VEN54216.1"/>
    <property type="molecule type" value="Genomic_DNA"/>
</dbReference>
<reference evidence="2 3" key="1">
    <citation type="submission" date="2019-01" db="EMBL/GenBank/DDBJ databases">
        <authorList>
            <person name="Sayadi A."/>
        </authorList>
    </citation>
    <scope>NUCLEOTIDE SEQUENCE [LARGE SCALE GENOMIC DNA]</scope>
</reference>
<keyword evidence="1" id="KW-0472">Membrane</keyword>
<keyword evidence="3" id="KW-1185">Reference proteome</keyword>
<evidence type="ECO:0000313" key="2">
    <source>
        <dbReference type="EMBL" id="VEN54216.1"/>
    </source>
</evidence>
<dbReference type="OrthoDB" id="6780364at2759"/>
<proteinExistence type="predicted"/>
<gene>
    <name evidence="2" type="ORF">CALMAC_LOCUS13756</name>
</gene>
<evidence type="ECO:0000256" key="1">
    <source>
        <dbReference type="SAM" id="Phobius"/>
    </source>
</evidence>
<feature type="transmembrane region" description="Helical" evidence="1">
    <location>
        <begin position="35"/>
        <end position="58"/>
    </location>
</feature>
<sequence length="68" mass="7533">MKNREDICMPITMKILRFHKIFPPKGASKDRNYALYVKASLLLLYGSVILIGSSLHLAKAAAMAPITT</sequence>